<evidence type="ECO:0000256" key="1">
    <source>
        <dbReference type="ARBA" id="ARBA00022630"/>
    </source>
</evidence>
<keyword evidence="4" id="KW-0503">Monooxygenase</keyword>
<dbReference type="SUPFAM" id="SSF51905">
    <property type="entry name" value="FAD/NAD(P)-binding domain"/>
    <property type="match status" value="1"/>
</dbReference>
<evidence type="ECO:0000256" key="4">
    <source>
        <dbReference type="ARBA" id="ARBA00023033"/>
    </source>
</evidence>
<evidence type="ECO:0000256" key="2">
    <source>
        <dbReference type="ARBA" id="ARBA00022827"/>
    </source>
</evidence>
<dbReference type="PANTHER" id="PTHR46972:SF1">
    <property type="entry name" value="FAD DEPENDENT OXIDOREDUCTASE DOMAIN-CONTAINING PROTEIN"/>
    <property type="match status" value="1"/>
</dbReference>
<dbReference type="EMBL" id="JAUSZI010000002">
    <property type="protein sequence ID" value="MDQ1023285.1"/>
    <property type="molecule type" value="Genomic_DNA"/>
</dbReference>
<keyword evidence="1" id="KW-0285">Flavoprotein</keyword>
<sequence length="80" mass="8395">MSPFAGEGANLAMLDGARLGRAIDDHPGDSESALTAYEQELFPRSEASATDSAAGLEMMFGDNALEGLLDQFASHPHAEN</sequence>
<reference evidence="5 6" key="1">
    <citation type="submission" date="2023-07" db="EMBL/GenBank/DDBJ databases">
        <title>Comparative genomics of wheat-associated soil bacteria to identify genetic determinants of phenazine resistance.</title>
        <authorList>
            <person name="Mouncey N."/>
        </authorList>
    </citation>
    <scope>NUCLEOTIDE SEQUENCE [LARGE SCALE GENOMIC DNA]</scope>
    <source>
        <strain evidence="5 6">V2I4</strain>
    </source>
</reference>
<evidence type="ECO:0000256" key="3">
    <source>
        <dbReference type="ARBA" id="ARBA00023002"/>
    </source>
</evidence>
<keyword evidence="3" id="KW-0560">Oxidoreductase</keyword>
<proteinExistence type="predicted"/>
<name>A0ABU0SI89_9ACTN</name>
<comment type="caution">
    <text evidence="5">The sequence shown here is derived from an EMBL/GenBank/DDBJ whole genome shotgun (WGS) entry which is preliminary data.</text>
</comment>
<gene>
    <name evidence="5" type="ORF">QF035_000867</name>
</gene>
<protein>
    <submittedName>
        <fullName evidence="5">2-polyprenyl-6-methoxyphenol hydroxylase-like FAD-dependent oxidoreductase</fullName>
    </submittedName>
</protein>
<evidence type="ECO:0000313" key="6">
    <source>
        <dbReference type="Proteomes" id="UP001230328"/>
    </source>
</evidence>
<dbReference type="Gene3D" id="3.50.50.60">
    <property type="entry name" value="FAD/NAD(P)-binding domain"/>
    <property type="match status" value="1"/>
</dbReference>
<keyword evidence="6" id="KW-1185">Reference proteome</keyword>
<organism evidence="5 6">
    <name type="scientific">Streptomyces umbrinus</name>
    <dbReference type="NCBI Taxonomy" id="67370"/>
    <lineage>
        <taxon>Bacteria</taxon>
        <taxon>Bacillati</taxon>
        <taxon>Actinomycetota</taxon>
        <taxon>Actinomycetes</taxon>
        <taxon>Kitasatosporales</taxon>
        <taxon>Streptomycetaceae</taxon>
        <taxon>Streptomyces</taxon>
        <taxon>Streptomyces phaeochromogenes group</taxon>
    </lineage>
</organism>
<dbReference type="InterPro" id="IPR036188">
    <property type="entry name" value="FAD/NAD-bd_sf"/>
</dbReference>
<dbReference type="Proteomes" id="UP001230328">
    <property type="component" value="Unassembled WGS sequence"/>
</dbReference>
<keyword evidence="2" id="KW-0274">FAD</keyword>
<accession>A0ABU0SI89</accession>
<dbReference type="PANTHER" id="PTHR46972">
    <property type="entry name" value="MONOOXYGENASE ASQM-RELATED"/>
    <property type="match status" value="1"/>
</dbReference>
<evidence type="ECO:0000313" key="5">
    <source>
        <dbReference type="EMBL" id="MDQ1023285.1"/>
    </source>
</evidence>